<organism evidence="3">
    <name type="scientific">Actinomyces succiniciruminis</name>
    <dbReference type="NCBI Taxonomy" id="1522002"/>
    <lineage>
        <taxon>Bacteria</taxon>
        <taxon>Bacillati</taxon>
        <taxon>Actinomycetota</taxon>
        <taxon>Actinomycetes</taxon>
        <taxon>Actinomycetales</taxon>
        <taxon>Actinomycetaceae</taxon>
        <taxon>Actinomyces</taxon>
    </lineage>
</organism>
<accession>A0A1L7RJH6</accession>
<dbReference type="AlphaFoldDB" id="A0A1L7RJH6"/>
<protein>
    <submittedName>
        <fullName evidence="3">Uncharacterized protein</fullName>
    </submittedName>
</protein>
<dbReference type="EMBL" id="LK995530">
    <property type="protein sequence ID" value="CED92086.1"/>
    <property type="molecule type" value="Genomic_DNA"/>
</dbReference>
<proteinExistence type="predicted"/>
<evidence type="ECO:0000256" key="2">
    <source>
        <dbReference type="SAM" id="MobiDB-lite"/>
    </source>
</evidence>
<feature type="region of interest" description="Disordered" evidence="2">
    <location>
        <begin position="325"/>
        <end position="357"/>
    </location>
</feature>
<evidence type="ECO:0000313" key="3">
    <source>
        <dbReference type="EMBL" id="CED92086.1"/>
    </source>
</evidence>
<gene>
    <name evidence="3" type="ORF">AAM4_2254</name>
</gene>
<feature type="coiled-coil region" evidence="1">
    <location>
        <begin position="139"/>
        <end position="174"/>
    </location>
</feature>
<keyword evidence="1" id="KW-0175">Coiled coil</keyword>
<evidence type="ECO:0000256" key="1">
    <source>
        <dbReference type="SAM" id="Coils"/>
    </source>
</evidence>
<sequence>MADIVTRPGHTVVGVVENGRLRPVNTTPPQALDPAAAAQSRQAAHQRILQTLMSSKEEVDINVMEAITGRRRDELDKHNPDYPRGHARFKDLPVEWRKTAADRIRDALWHLHEDYDRTVPLNLKWVAWQLDDTNRLTRMDWVEEKKKRLEAEARQRAEREAAAAAEAALTSEQRRQRAIDQILDTRLLDPQSRQRAGRGDMIGLREVREGSRILQEPVYADPLPDRAVMAGAVARQAARLSGLEALSVPMVCALTGFDTEEVQAWQDMTGTPLNWGTLPAEWTGDWFRVQVTRAIHALKTAAEADPEAVDPWAATLRDVLLALGYDPNTDTDDDTTDDEAEQQEEPERKRHRWPWQH</sequence>
<name>A0A1L7RJH6_9ACTO</name>
<reference evidence="3" key="1">
    <citation type="submission" date="2014-07" db="EMBL/GenBank/DDBJ databases">
        <authorList>
            <person name="Zhang J.E."/>
            <person name="Yang H."/>
            <person name="Guo J."/>
            <person name="Deng Z."/>
            <person name="Luo H."/>
            <person name="Luo M."/>
            <person name="Zhao B."/>
        </authorList>
    </citation>
    <scope>NUCLEOTIDE SEQUENCE</scope>
    <source>
        <strain evidence="3">AM4</strain>
    </source>
</reference>
<dbReference type="RefSeq" id="WP_210581325.1">
    <property type="nucleotide sequence ID" value="NZ_LK995530.1"/>
</dbReference>
<feature type="compositionally biased region" description="Acidic residues" evidence="2">
    <location>
        <begin position="329"/>
        <end position="344"/>
    </location>
</feature>